<feature type="region of interest" description="Disordered" evidence="1">
    <location>
        <begin position="1"/>
        <end position="20"/>
    </location>
</feature>
<comment type="caution">
    <text evidence="2">The sequence shown here is derived from an EMBL/GenBank/DDBJ whole genome shotgun (WGS) entry which is preliminary data.</text>
</comment>
<accession>A0ABP7WIN0</accession>
<evidence type="ECO:0000313" key="3">
    <source>
        <dbReference type="Proteomes" id="UP001500683"/>
    </source>
</evidence>
<dbReference type="Proteomes" id="UP001500683">
    <property type="component" value="Unassembled WGS sequence"/>
</dbReference>
<evidence type="ECO:0000313" key="2">
    <source>
        <dbReference type="EMBL" id="GAA4089059.1"/>
    </source>
</evidence>
<protein>
    <submittedName>
        <fullName evidence="2">Uncharacterized protein</fullName>
    </submittedName>
</protein>
<reference evidence="3" key="1">
    <citation type="journal article" date="2019" name="Int. J. Syst. Evol. Microbiol.">
        <title>The Global Catalogue of Microorganisms (GCM) 10K type strain sequencing project: providing services to taxonomists for standard genome sequencing and annotation.</title>
        <authorList>
            <consortium name="The Broad Institute Genomics Platform"/>
            <consortium name="The Broad Institute Genome Sequencing Center for Infectious Disease"/>
            <person name="Wu L."/>
            <person name="Ma J."/>
        </authorList>
    </citation>
    <scope>NUCLEOTIDE SEQUENCE [LARGE SCALE GENOMIC DNA]</scope>
    <source>
        <strain evidence="3">JCM 16702</strain>
    </source>
</reference>
<organism evidence="2 3">
    <name type="scientific">Actinomadura miaoliensis</name>
    <dbReference type="NCBI Taxonomy" id="430685"/>
    <lineage>
        <taxon>Bacteria</taxon>
        <taxon>Bacillati</taxon>
        <taxon>Actinomycetota</taxon>
        <taxon>Actinomycetes</taxon>
        <taxon>Streptosporangiales</taxon>
        <taxon>Thermomonosporaceae</taxon>
        <taxon>Actinomadura</taxon>
    </lineage>
</organism>
<name>A0ABP7WIN0_9ACTN</name>
<proteinExistence type="predicted"/>
<dbReference type="EMBL" id="BAAAZG010000043">
    <property type="protein sequence ID" value="GAA4089059.1"/>
    <property type="molecule type" value="Genomic_DNA"/>
</dbReference>
<evidence type="ECO:0000256" key="1">
    <source>
        <dbReference type="SAM" id="MobiDB-lite"/>
    </source>
</evidence>
<gene>
    <name evidence="2" type="ORF">GCM10022214_57000</name>
</gene>
<keyword evidence="3" id="KW-1185">Reference proteome</keyword>
<sequence length="70" mass="7417">MVVCTPAARATSDSRGRSGKGISFGRTSLHIVADGDVARYAPYAAVLIPCSGPVQGVDVRRCGLHYVRNR</sequence>